<proteinExistence type="predicted"/>
<evidence type="ECO:0000313" key="1">
    <source>
        <dbReference type="EMBL" id="JAE18027.1"/>
    </source>
</evidence>
<reference evidence="1" key="1">
    <citation type="submission" date="2014-09" db="EMBL/GenBank/DDBJ databases">
        <authorList>
            <person name="Magalhaes I.L.F."/>
            <person name="Oliveira U."/>
            <person name="Santos F.R."/>
            <person name="Vidigal T.H.D.A."/>
            <person name="Brescovit A.D."/>
            <person name="Santos A.J."/>
        </authorList>
    </citation>
    <scope>NUCLEOTIDE SEQUENCE</scope>
    <source>
        <tissue evidence="1">Shoot tissue taken approximately 20 cm above the soil surface</tissue>
    </source>
</reference>
<dbReference type="EMBL" id="GBRH01179869">
    <property type="protein sequence ID" value="JAE18027.1"/>
    <property type="molecule type" value="Transcribed_RNA"/>
</dbReference>
<sequence>MVTEITRGCGRASGAMVRRRVGAEPAGVRTRVPHPLLRPPVAGAKRGPFL</sequence>
<accession>A0A0A9TPQ5</accession>
<organism evidence="1">
    <name type="scientific">Arundo donax</name>
    <name type="common">Giant reed</name>
    <name type="synonym">Donax arundinaceus</name>
    <dbReference type="NCBI Taxonomy" id="35708"/>
    <lineage>
        <taxon>Eukaryota</taxon>
        <taxon>Viridiplantae</taxon>
        <taxon>Streptophyta</taxon>
        <taxon>Embryophyta</taxon>
        <taxon>Tracheophyta</taxon>
        <taxon>Spermatophyta</taxon>
        <taxon>Magnoliopsida</taxon>
        <taxon>Liliopsida</taxon>
        <taxon>Poales</taxon>
        <taxon>Poaceae</taxon>
        <taxon>PACMAD clade</taxon>
        <taxon>Arundinoideae</taxon>
        <taxon>Arundineae</taxon>
        <taxon>Arundo</taxon>
    </lineage>
</organism>
<reference evidence="1" key="2">
    <citation type="journal article" date="2015" name="Data Brief">
        <title>Shoot transcriptome of the giant reed, Arundo donax.</title>
        <authorList>
            <person name="Barrero R.A."/>
            <person name="Guerrero F.D."/>
            <person name="Moolhuijzen P."/>
            <person name="Goolsby J.A."/>
            <person name="Tidwell J."/>
            <person name="Bellgard S.E."/>
            <person name="Bellgard M.I."/>
        </authorList>
    </citation>
    <scope>NUCLEOTIDE SEQUENCE</scope>
    <source>
        <tissue evidence="1">Shoot tissue taken approximately 20 cm above the soil surface</tissue>
    </source>
</reference>
<name>A0A0A9TPQ5_ARUDO</name>
<dbReference type="AlphaFoldDB" id="A0A0A9TPQ5"/>
<protein>
    <submittedName>
        <fullName evidence="1">Uncharacterized protein</fullName>
    </submittedName>
</protein>